<evidence type="ECO:0000259" key="2">
    <source>
        <dbReference type="Pfam" id="PF22725"/>
    </source>
</evidence>
<dbReference type="PANTHER" id="PTHR43249:SF1">
    <property type="entry name" value="D-GLUCOSIDE 3-DEHYDROGENASE"/>
    <property type="match status" value="1"/>
</dbReference>
<proteinExistence type="predicted"/>
<protein>
    <submittedName>
        <fullName evidence="3">Oxidoreductase domain-containing protein</fullName>
    </submittedName>
</protein>
<dbReference type="EMBL" id="LBPY01000014">
    <property type="protein sequence ID" value="KKP66015.1"/>
    <property type="molecule type" value="Genomic_DNA"/>
</dbReference>
<evidence type="ECO:0000259" key="1">
    <source>
        <dbReference type="Pfam" id="PF01408"/>
    </source>
</evidence>
<dbReference type="PANTHER" id="PTHR43249">
    <property type="entry name" value="UDP-N-ACETYL-2-AMINO-2-DEOXY-D-GLUCURONATE OXIDASE"/>
    <property type="match status" value="1"/>
</dbReference>
<feature type="domain" description="Gfo/Idh/MocA-like oxidoreductase N-terminal" evidence="1">
    <location>
        <begin position="4"/>
        <end position="121"/>
    </location>
</feature>
<dbReference type="InterPro" id="IPR055170">
    <property type="entry name" value="GFO_IDH_MocA-like_dom"/>
</dbReference>
<feature type="domain" description="GFO/IDH/MocA-like oxidoreductase" evidence="2">
    <location>
        <begin position="136"/>
        <end position="256"/>
    </location>
</feature>
<organism evidence="3 4">
    <name type="scientific">Candidatus Nomurabacteria bacterium GW2011_GWE1_35_16</name>
    <dbReference type="NCBI Taxonomy" id="1618761"/>
    <lineage>
        <taxon>Bacteria</taxon>
        <taxon>Candidatus Nomuraibacteriota</taxon>
    </lineage>
</organism>
<dbReference type="SUPFAM" id="SSF51735">
    <property type="entry name" value="NAD(P)-binding Rossmann-fold domains"/>
    <property type="match status" value="1"/>
</dbReference>
<dbReference type="SUPFAM" id="SSF55347">
    <property type="entry name" value="Glyceraldehyde-3-phosphate dehydrogenase-like, C-terminal domain"/>
    <property type="match status" value="1"/>
</dbReference>
<dbReference type="Proteomes" id="UP000034952">
    <property type="component" value="Unassembled WGS sequence"/>
</dbReference>
<evidence type="ECO:0000313" key="3">
    <source>
        <dbReference type="EMBL" id="KKP66015.1"/>
    </source>
</evidence>
<name>A0A0G0DSN5_9BACT</name>
<dbReference type="InterPro" id="IPR052515">
    <property type="entry name" value="Gfo/Idh/MocA_Oxidoreductase"/>
</dbReference>
<dbReference type="AlphaFoldDB" id="A0A0G0DSN5"/>
<dbReference type="InterPro" id="IPR036291">
    <property type="entry name" value="NAD(P)-bd_dom_sf"/>
</dbReference>
<gene>
    <name evidence="3" type="ORF">UR64_C0014G0016</name>
</gene>
<reference evidence="3 4" key="1">
    <citation type="journal article" date="2015" name="Nature">
        <title>rRNA introns, odd ribosomes, and small enigmatic genomes across a large radiation of phyla.</title>
        <authorList>
            <person name="Brown C.T."/>
            <person name="Hug L.A."/>
            <person name="Thomas B.C."/>
            <person name="Sharon I."/>
            <person name="Castelle C.J."/>
            <person name="Singh A."/>
            <person name="Wilkins M.J."/>
            <person name="Williams K.H."/>
            <person name="Banfield J.F."/>
        </authorList>
    </citation>
    <scope>NUCLEOTIDE SEQUENCE [LARGE SCALE GENOMIC DNA]</scope>
</reference>
<dbReference type="Pfam" id="PF01408">
    <property type="entry name" value="GFO_IDH_MocA"/>
    <property type="match status" value="1"/>
</dbReference>
<dbReference type="InterPro" id="IPR000683">
    <property type="entry name" value="Gfo/Idh/MocA-like_OxRdtase_N"/>
</dbReference>
<comment type="caution">
    <text evidence="3">The sequence shown here is derived from an EMBL/GenBank/DDBJ whole genome shotgun (WGS) entry which is preliminary data.</text>
</comment>
<dbReference type="GO" id="GO:0000166">
    <property type="term" value="F:nucleotide binding"/>
    <property type="evidence" value="ECO:0007669"/>
    <property type="project" value="InterPro"/>
</dbReference>
<dbReference type="Pfam" id="PF22725">
    <property type="entry name" value="GFO_IDH_MocA_C3"/>
    <property type="match status" value="1"/>
</dbReference>
<dbReference type="Gene3D" id="3.40.50.720">
    <property type="entry name" value="NAD(P)-binding Rossmann-like Domain"/>
    <property type="match status" value="1"/>
</dbReference>
<evidence type="ECO:0000313" key="4">
    <source>
        <dbReference type="Proteomes" id="UP000034952"/>
    </source>
</evidence>
<sequence>MTKIRVGIIGCGHILVRHTESIEQNPDSFELVALCDNNKEVLAKAVAENGNVRGFEDYKEMLKEMKGKMDQVTIATPNYLHFDMAMEAMNMGYDVLIEKPIAFEASKLQEIQDEANRLGRKAYCVLQVRYNPTVKMMERVLKEGLLGDIRSVCFIQRWQRPIGYFKDWRGSMELGGRSLYEYGIHYLDIVQKLFGVPEVKSTDTFNHKHMDIPFEDTSYSIVQFPNGASGSVEVNVSVEPSNLECSIAIMGSKGYLKISGNALDKVERASFENEELQKKWEAIQSTSGEAITPNSYGTHVGSCPNHPVLYREIASGKGMDVTESINSIQFIQNIYEKENK</sequence>
<accession>A0A0G0DSN5</accession>
<dbReference type="Gene3D" id="3.30.360.10">
    <property type="entry name" value="Dihydrodipicolinate Reductase, domain 2"/>
    <property type="match status" value="1"/>
</dbReference>